<accession>A0A5N6VAV4</accession>
<dbReference type="GO" id="GO:0004527">
    <property type="term" value="F:exonuclease activity"/>
    <property type="evidence" value="ECO:0007669"/>
    <property type="project" value="UniProtKB-KW"/>
</dbReference>
<dbReference type="Proteomes" id="UP000326950">
    <property type="component" value="Unassembled WGS sequence"/>
</dbReference>
<keyword evidence="10" id="KW-1185">Reference proteome</keyword>
<dbReference type="InterPro" id="IPR013520">
    <property type="entry name" value="Ribonucl_H"/>
</dbReference>
<evidence type="ECO:0000256" key="1">
    <source>
        <dbReference type="ARBA" id="ARBA00004123"/>
    </source>
</evidence>
<feature type="region of interest" description="Disordered" evidence="7">
    <location>
        <begin position="151"/>
        <end position="208"/>
    </location>
</feature>
<dbReference type="InterPro" id="IPR012337">
    <property type="entry name" value="RNaseH-like_sf"/>
</dbReference>
<evidence type="ECO:0000259" key="8">
    <source>
        <dbReference type="SMART" id="SM00479"/>
    </source>
</evidence>
<dbReference type="GO" id="GO:0005634">
    <property type="term" value="C:nucleus"/>
    <property type="evidence" value="ECO:0007669"/>
    <property type="project" value="UniProtKB-SubCell"/>
</dbReference>
<protein>
    <recommendedName>
        <fullName evidence="8">Exonuclease domain-containing protein</fullName>
    </recommendedName>
</protein>
<name>A0A5N6VAV4_ASPTM</name>
<dbReference type="CDD" id="cd06145">
    <property type="entry name" value="REX1_like"/>
    <property type="match status" value="1"/>
</dbReference>
<evidence type="ECO:0000256" key="2">
    <source>
        <dbReference type="ARBA" id="ARBA00006357"/>
    </source>
</evidence>
<feature type="region of interest" description="Disordered" evidence="7">
    <location>
        <begin position="1"/>
        <end position="80"/>
    </location>
</feature>
<feature type="region of interest" description="Disordered" evidence="7">
    <location>
        <begin position="619"/>
        <end position="647"/>
    </location>
</feature>
<evidence type="ECO:0000313" key="10">
    <source>
        <dbReference type="Proteomes" id="UP000326950"/>
    </source>
</evidence>
<dbReference type="InterPro" id="IPR036397">
    <property type="entry name" value="RNaseH_sf"/>
</dbReference>
<proteinExistence type="inferred from homology"/>
<feature type="compositionally biased region" description="Polar residues" evidence="7">
    <location>
        <begin position="159"/>
        <end position="168"/>
    </location>
</feature>
<dbReference type="InterPro" id="IPR047021">
    <property type="entry name" value="REXO1/3/4-like"/>
</dbReference>
<evidence type="ECO:0000256" key="3">
    <source>
        <dbReference type="ARBA" id="ARBA00022722"/>
    </source>
</evidence>
<feature type="compositionally biased region" description="Basic and acidic residues" evidence="7">
    <location>
        <begin position="176"/>
        <end position="185"/>
    </location>
</feature>
<reference evidence="9 10" key="1">
    <citation type="submission" date="2019-04" db="EMBL/GenBank/DDBJ databases">
        <title>Friends and foes A comparative genomics study of 23 Aspergillus species from section Flavi.</title>
        <authorList>
            <consortium name="DOE Joint Genome Institute"/>
            <person name="Kjaerbolling I."/>
            <person name="Vesth T."/>
            <person name="Frisvad J.C."/>
            <person name="Nybo J.L."/>
            <person name="Theobald S."/>
            <person name="Kildgaard S."/>
            <person name="Isbrandt T."/>
            <person name="Kuo A."/>
            <person name="Sato A."/>
            <person name="Lyhne E.K."/>
            <person name="Kogle M.E."/>
            <person name="Wiebenga A."/>
            <person name="Kun R.S."/>
            <person name="Lubbers R.J."/>
            <person name="Makela M.R."/>
            <person name="Barry K."/>
            <person name="Chovatia M."/>
            <person name="Clum A."/>
            <person name="Daum C."/>
            <person name="Haridas S."/>
            <person name="He G."/>
            <person name="LaButti K."/>
            <person name="Lipzen A."/>
            <person name="Mondo S."/>
            <person name="Riley R."/>
            <person name="Salamov A."/>
            <person name="Simmons B.A."/>
            <person name="Magnuson J.K."/>
            <person name="Henrissat B."/>
            <person name="Mortensen U.H."/>
            <person name="Larsen T.O."/>
            <person name="Devries R.P."/>
            <person name="Grigoriev I.V."/>
            <person name="Machida M."/>
            <person name="Baker S.E."/>
            <person name="Andersen M.R."/>
        </authorList>
    </citation>
    <scope>NUCLEOTIDE SEQUENCE [LARGE SCALE GENOMIC DNA]</scope>
    <source>
        <strain evidence="9 10">CBS 117626</strain>
    </source>
</reference>
<dbReference type="SUPFAM" id="SSF53098">
    <property type="entry name" value="Ribonuclease H-like"/>
    <property type="match status" value="1"/>
</dbReference>
<feature type="compositionally biased region" description="Polar residues" evidence="7">
    <location>
        <begin position="529"/>
        <end position="538"/>
    </location>
</feature>
<keyword evidence="3" id="KW-0540">Nuclease</keyword>
<feature type="domain" description="Exonuclease" evidence="8">
    <location>
        <begin position="351"/>
        <end position="511"/>
    </location>
</feature>
<keyword evidence="6" id="KW-0539">Nucleus</keyword>
<dbReference type="PANTHER" id="PTHR12801">
    <property type="entry name" value="RNA EXONUCLEASE REXO1 / RECO3 FAMILY MEMBER-RELATED"/>
    <property type="match status" value="1"/>
</dbReference>
<dbReference type="EMBL" id="ML738587">
    <property type="protein sequence ID" value="KAE8168072.1"/>
    <property type="molecule type" value="Genomic_DNA"/>
</dbReference>
<dbReference type="GO" id="GO:0003676">
    <property type="term" value="F:nucleic acid binding"/>
    <property type="evidence" value="ECO:0007669"/>
    <property type="project" value="InterPro"/>
</dbReference>
<dbReference type="FunFam" id="3.30.420.10:FF:000019">
    <property type="entry name" value="RNA exonuclease NEF-sp"/>
    <property type="match status" value="1"/>
</dbReference>
<dbReference type="PANTHER" id="PTHR12801:SF115">
    <property type="entry name" value="FI18136P1-RELATED"/>
    <property type="match status" value="1"/>
</dbReference>
<evidence type="ECO:0000313" key="9">
    <source>
        <dbReference type="EMBL" id="KAE8168072.1"/>
    </source>
</evidence>
<comment type="subcellular location">
    <subcellularLocation>
        <location evidence="1">Nucleus</location>
    </subcellularLocation>
</comment>
<dbReference type="Pfam" id="PF00929">
    <property type="entry name" value="RNase_T"/>
    <property type="match status" value="1"/>
</dbReference>
<dbReference type="InterPro" id="IPR034922">
    <property type="entry name" value="REX1-like_exo"/>
</dbReference>
<evidence type="ECO:0000256" key="7">
    <source>
        <dbReference type="SAM" id="MobiDB-lite"/>
    </source>
</evidence>
<organism evidence="9 10">
    <name type="scientific">Aspergillus tamarii</name>
    <dbReference type="NCBI Taxonomy" id="41984"/>
    <lineage>
        <taxon>Eukaryota</taxon>
        <taxon>Fungi</taxon>
        <taxon>Dikarya</taxon>
        <taxon>Ascomycota</taxon>
        <taxon>Pezizomycotina</taxon>
        <taxon>Eurotiomycetes</taxon>
        <taxon>Eurotiomycetidae</taxon>
        <taxon>Eurotiales</taxon>
        <taxon>Aspergillaceae</taxon>
        <taxon>Aspergillus</taxon>
        <taxon>Aspergillus subgen. Circumdati</taxon>
    </lineage>
</organism>
<gene>
    <name evidence="9" type="ORF">BDV40DRAFT_131412</name>
</gene>
<comment type="similarity">
    <text evidence="2">Belongs to the REXO1/REXO3 family.</text>
</comment>
<dbReference type="OrthoDB" id="206335at2759"/>
<sequence>MAGMKKRKRTEAGYSDDEPPVNDTSNANNGFGVAQTLSLLRGSKPSEESEAPTTMQSENTPKDKIDTPAQRPSKKKRVDGEKTKYPVLTYVDGRLQSSIRIADLQGLLLYCFADGIAPQWISIKHSGHVRKVVALMVPGLEIGMFDGSVPLQPPAEDVSGSQTNQNDTAGAEGQEEDPKTAEFNRWKQGLPLEDRSHRFNPRPLSRDELPDSLQPLADMFPHVWPVRAPGDSKYNKVHSPLQAILLSALPKNKEDNQKKGPKQARMDKSFVPKRTPITTFISSLEDLRENEYALHPALFTTDNEKSDLMQSRKRAGQDAGAGWVDTHVANLEEGDVPEAEVQQGSMTAGRNVLALDCEMCITEGGKSELTRISLVGWDGEVVLDELVKPQLPVIDYLTRFSGITKEMLDPVTTTLADIQQKLLTILTPHTILVGHSLNSDLNALKLTHPFIVDTTFIYPHPRGPPLKCSLKWLTQKYLGKEIQKGQTGHDSIEDARAVLELVKQKCEKGERWGTSDAQNESIFKRLARSTRSGKSNPTGEGRTGAVVDWGSPERGFGSQATVAIGCSDDEDVVKGISSVVNGDDSNASVPGGGVDFTWARMRELEMYRGWCNRMPDPNNANESTTLVPPPEETTPTCPPTSAPSETPLKSLIDTVSRTVSHIQRVYESLPPCTLFIVYSGTGDPREVSRLQAMHKRFREEFNAKKPWDELTVKWTDTEEQALKRACERAREGCGFMCVK</sequence>
<feature type="region of interest" description="Disordered" evidence="7">
    <location>
        <begin position="527"/>
        <end position="552"/>
    </location>
</feature>
<feature type="compositionally biased region" description="Pro residues" evidence="7">
    <location>
        <begin position="627"/>
        <end position="641"/>
    </location>
</feature>
<evidence type="ECO:0000256" key="4">
    <source>
        <dbReference type="ARBA" id="ARBA00022801"/>
    </source>
</evidence>
<dbReference type="Gene3D" id="3.30.420.10">
    <property type="entry name" value="Ribonuclease H-like superfamily/Ribonuclease H"/>
    <property type="match status" value="1"/>
</dbReference>
<evidence type="ECO:0000256" key="5">
    <source>
        <dbReference type="ARBA" id="ARBA00022839"/>
    </source>
</evidence>
<evidence type="ECO:0000256" key="6">
    <source>
        <dbReference type="ARBA" id="ARBA00023242"/>
    </source>
</evidence>
<keyword evidence="4" id="KW-0378">Hydrolase</keyword>
<keyword evidence="5" id="KW-0269">Exonuclease</keyword>
<dbReference type="AlphaFoldDB" id="A0A5N6VAV4"/>
<dbReference type="SMART" id="SM00479">
    <property type="entry name" value="EXOIII"/>
    <property type="match status" value="1"/>
</dbReference>